<protein>
    <submittedName>
        <fullName evidence="1">Uncharacterized protein</fullName>
    </submittedName>
</protein>
<proteinExistence type="predicted"/>
<dbReference type="AlphaFoldDB" id="A0A0A8Y4A8"/>
<dbReference type="EMBL" id="GBRH01277650">
    <property type="protein sequence ID" value="JAD20245.1"/>
    <property type="molecule type" value="Transcribed_RNA"/>
</dbReference>
<evidence type="ECO:0000313" key="1">
    <source>
        <dbReference type="EMBL" id="JAD20245.1"/>
    </source>
</evidence>
<reference evidence="1" key="2">
    <citation type="journal article" date="2015" name="Data Brief">
        <title>Shoot transcriptome of the giant reed, Arundo donax.</title>
        <authorList>
            <person name="Barrero R.A."/>
            <person name="Guerrero F.D."/>
            <person name="Moolhuijzen P."/>
            <person name="Goolsby J.A."/>
            <person name="Tidwell J."/>
            <person name="Bellgard S.E."/>
            <person name="Bellgard M.I."/>
        </authorList>
    </citation>
    <scope>NUCLEOTIDE SEQUENCE</scope>
    <source>
        <tissue evidence="1">Shoot tissue taken approximately 20 cm above the soil surface</tissue>
    </source>
</reference>
<organism evidence="1">
    <name type="scientific">Arundo donax</name>
    <name type="common">Giant reed</name>
    <name type="synonym">Donax arundinaceus</name>
    <dbReference type="NCBI Taxonomy" id="35708"/>
    <lineage>
        <taxon>Eukaryota</taxon>
        <taxon>Viridiplantae</taxon>
        <taxon>Streptophyta</taxon>
        <taxon>Embryophyta</taxon>
        <taxon>Tracheophyta</taxon>
        <taxon>Spermatophyta</taxon>
        <taxon>Magnoliopsida</taxon>
        <taxon>Liliopsida</taxon>
        <taxon>Poales</taxon>
        <taxon>Poaceae</taxon>
        <taxon>PACMAD clade</taxon>
        <taxon>Arundinoideae</taxon>
        <taxon>Arundineae</taxon>
        <taxon>Arundo</taxon>
    </lineage>
</organism>
<reference evidence="1" key="1">
    <citation type="submission" date="2014-09" db="EMBL/GenBank/DDBJ databases">
        <authorList>
            <person name="Magalhaes I.L.F."/>
            <person name="Oliveira U."/>
            <person name="Santos F.R."/>
            <person name="Vidigal T.H.D.A."/>
            <person name="Brescovit A.D."/>
            <person name="Santos A.J."/>
        </authorList>
    </citation>
    <scope>NUCLEOTIDE SEQUENCE</scope>
    <source>
        <tissue evidence="1">Shoot tissue taken approximately 20 cm above the soil surface</tissue>
    </source>
</reference>
<name>A0A0A8Y4A8_ARUDO</name>
<accession>A0A0A8Y4A8</accession>
<sequence>MMYEAFICFSSSNIETMQNFQKRCVTNVQYKKVMATKTSKKNDYKCCFIIQIIKYKGCDSDNKI</sequence>